<evidence type="ECO:0000256" key="2">
    <source>
        <dbReference type="ARBA" id="ARBA00012513"/>
    </source>
</evidence>
<dbReference type="SMART" id="SM00220">
    <property type="entry name" value="S_TKc"/>
    <property type="match status" value="1"/>
</dbReference>
<evidence type="ECO:0000256" key="20">
    <source>
        <dbReference type="SAM" id="SignalP"/>
    </source>
</evidence>
<keyword evidence="12" id="KW-0067">ATP-binding</keyword>
<dbReference type="GO" id="GO:0005524">
    <property type="term" value="F:ATP binding"/>
    <property type="evidence" value="ECO:0007669"/>
    <property type="project" value="UniProtKB-KW"/>
</dbReference>
<keyword evidence="4" id="KW-0597">Phosphoprotein</keyword>
<keyword evidence="9" id="KW-0677">Repeat</keyword>
<keyword evidence="8 20" id="KW-0732">Signal</keyword>
<dbReference type="SUPFAM" id="SSF52058">
    <property type="entry name" value="L domain-like"/>
    <property type="match status" value="1"/>
</dbReference>
<evidence type="ECO:0000256" key="10">
    <source>
        <dbReference type="ARBA" id="ARBA00022741"/>
    </source>
</evidence>
<dbReference type="InterPro" id="IPR032675">
    <property type="entry name" value="LRR_dom_sf"/>
</dbReference>
<evidence type="ECO:0000256" key="16">
    <source>
        <dbReference type="ARBA" id="ARBA00023180"/>
    </source>
</evidence>
<dbReference type="EC" id="2.7.11.1" evidence="2"/>
<evidence type="ECO:0000256" key="8">
    <source>
        <dbReference type="ARBA" id="ARBA00022729"/>
    </source>
</evidence>
<keyword evidence="7 19" id="KW-0812">Transmembrane</keyword>
<feature type="signal peptide" evidence="20">
    <location>
        <begin position="1"/>
        <end position="29"/>
    </location>
</feature>
<dbReference type="CDD" id="cd14066">
    <property type="entry name" value="STKc_IRAK"/>
    <property type="match status" value="1"/>
</dbReference>
<dbReference type="AlphaFoldDB" id="A0ABC9CMX9"/>
<dbReference type="EMBL" id="OZ075113">
    <property type="protein sequence ID" value="CAL5022999.1"/>
    <property type="molecule type" value="Genomic_DNA"/>
</dbReference>
<evidence type="ECO:0000256" key="18">
    <source>
        <dbReference type="ARBA" id="ARBA00048679"/>
    </source>
</evidence>
<dbReference type="GO" id="GO:0004674">
    <property type="term" value="F:protein serine/threonine kinase activity"/>
    <property type="evidence" value="ECO:0007669"/>
    <property type="project" value="UniProtKB-KW"/>
</dbReference>
<feature type="transmembrane region" description="Helical" evidence="19">
    <location>
        <begin position="616"/>
        <end position="639"/>
    </location>
</feature>
<sequence>MGGGCRCGAVARLHLLIFLLLLGLGCSNGGRRWAQATLLPQQEVEALKGIATKLNKTDWDFSVDPCSASGNWVNSPTKFLISNVTCDCSFKNRTECHIVSLQLRRQNLSGVLPEEVLNLTYLRHLDLPRNFIQGPIPASWASLPVFNVSLQGNRISGRLPKELGRMPMLRSIVLEGNQIEGPIPPELGNIISLERFFISANNITGELPATFSRLTNMTDFRIDGTSISGKIPSFIKNWQRVNRIDMQGTLMTGPIPQEISLLRNLTELRVTDLSGPSMKFPPLQNAVHLTELVLRNCSIYGEIPSYLGLMQYLKVLDISFNKLTGQIPINFGGMAALQYLYLTSNMLTGDLPDWMLKNRASNKKNMDISYNDLTGNPPSECQQANVNMVSSFSSSNDNSLQPCLRKNLPCMGKPRDSSLFINCGGKSVVVDGITYKDDSSQIGTSTFVLSNDRKWAYSSTGDFVGNENADYIARNTSELTLVHPELYTEARVSSLSLKYYGLCMDNGEYMVKLHFSEIVFTEDRTYSSTGKRVFDVFIQGAKVLGDFNIQDEAGGVHRAITKYFSTNITDNTLEIHFYWGGKGTTAIPYRGIYGPLISAISVTQTRRNHHGVSTGVLIAIIAAACLAVILLLIACYFKISPRKNVAGRQFFNRGSITSELQTRAQYFFTLKEIEYATKHFDPANKIGEGGFGPVYKGTLADGTTIAVKKLSSKSSQGNREFLNEIGIIFTLRHPHLVRLFGCCIDGDQLLLIYEFLENNSVGRALFGHHLKLDWPTRYNICIGTAKGLVYLHEESTLKIIHRDIKPSNILLDEKLQPKISDFGLAKLNDDRGPVSTRIAGTVGYMAPEYATRGCLTRKADIYSYGVVTLEIVSGMSNTNSMSNEEYLHLLDWAERLKQQGKLLEMVDRRLGSDYSQEQALRLLNVALLCANTLPTQRPKMSSVVKMLCGQIPIEIIPDDDDLIEDLQVNMTESRCSVNDSQTDRSQSQMPSNDCSVLLHNNKDGTWSKNSKDSGYLPSSSSSSVKLCSAENICTP</sequence>
<evidence type="ECO:0000256" key="7">
    <source>
        <dbReference type="ARBA" id="ARBA00022692"/>
    </source>
</evidence>
<dbReference type="FunFam" id="3.80.10.10:FF:000041">
    <property type="entry name" value="LRR receptor-like serine/threonine-protein kinase ERECTA"/>
    <property type="match status" value="1"/>
</dbReference>
<dbReference type="InterPro" id="IPR011009">
    <property type="entry name" value="Kinase-like_dom_sf"/>
</dbReference>
<keyword evidence="13 19" id="KW-1133">Transmembrane helix</keyword>
<dbReference type="Pfam" id="PF13855">
    <property type="entry name" value="LRR_8"/>
    <property type="match status" value="1"/>
</dbReference>
<evidence type="ECO:0000256" key="4">
    <source>
        <dbReference type="ARBA" id="ARBA00022553"/>
    </source>
</evidence>
<feature type="chain" id="PRO_5044880406" description="non-specific serine/threonine protein kinase" evidence="20">
    <location>
        <begin position="30"/>
        <end position="1035"/>
    </location>
</feature>
<comment type="catalytic activity">
    <reaction evidence="17">
        <text>L-threonyl-[protein] + ATP = O-phospho-L-threonyl-[protein] + ADP + H(+)</text>
        <dbReference type="Rhea" id="RHEA:46608"/>
        <dbReference type="Rhea" id="RHEA-COMP:11060"/>
        <dbReference type="Rhea" id="RHEA-COMP:11605"/>
        <dbReference type="ChEBI" id="CHEBI:15378"/>
        <dbReference type="ChEBI" id="CHEBI:30013"/>
        <dbReference type="ChEBI" id="CHEBI:30616"/>
        <dbReference type="ChEBI" id="CHEBI:61977"/>
        <dbReference type="ChEBI" id="CHEBI:456216"/>
        <dbReference type="EC" id="2.7.11.1"/>
    </reaction>
</comment>
<comment type="catalytic activity">
    <reaction evidence="18">
        <text>L-seryl-[protein] + ATP = O-phospho-L-seryl-[protein] + ADP + H(+)</text>
        <dbReference type="Rhea" id="RHEA:17989"/>
        <dbReference type="Rhea" id="RHEA-COMP:9863"/>
        <dbReference type="Rhea" id="RHEA-COMP:11604"/>
        <dbReference type="ChEBI" id="CHEBI:15378"/>
        <dbReference type="ChEBI" id="CHEBI:29999"/>
        <dbReference type="ChEBI" id="CHEBI:30616"/>
        <dbReference type="ChEBI" id="CHEBI:83421"/>
        <dbReference type="ChEBI" id="CHEBI:456216"/>
        <dbReference type="EC" id="2.7.11.1"/>
    </reaction>
</comment>
<evidence type="ECO:0000256" key="11">
    <source>
        <dbReference type="ARBA" id="ARBA00022777"/>
    </source>
</evidence>
<evidence type="ECO:0000256" key="1">
    <source>
        <dbReference type="ARBA" id="ARBA00004479"/>
    </source>
</evidence>
<proteinExistence type="predicted"/>
<evidence type="ECO:0000259" key="21">
    <source>
        <dbReference type="PROSITE" id="PS50011"/>
    </source>
</evidence>
<keyword evidence="10" id="KW-0547">Nucleotide-binding</keyword>
<dbReference type="InterPro" id="IPR001611">
    <property type="entry name" value="Leu-rich_rpt"/>
</dbReference>
<evidence type="ECO:0000256" key="6">
    <source>
        <dbReference type="ARBA" id="ARBA00022679"/>
    </source>
</evidence>
<dbReference type="Pfam" id="PF07714">
    <property type="entry name" value="PK_Tyr_Ser-Thr"/>
    <property type="match status" value="1"/>
</dbReference>
<keyword evidence="6" id="KW-0808">Transferase</keyword>
<dbReference type="Pfam" id="PF00560">
    <property type="entry name" value="LRR_1"/>
    <property type="match status" value="1"/>
</dbReference>
<dbReference type="Pfam" id="PF11721">
    <property type="entry name" value="Malectin"/>
    <property type="match status" value="1"/>
</dbReference>
<evidence type="ECO:0000256" key="15">
    <source>
        <dbReference type="ARBA" id="ARBA00023170"/>
    </source>
</evidence>
<dbReference type="InterPro" id="IPR000719">
    <property type="entry name" value="Prot_kinase_dom"/>
</dbReference>
<keyword evidence="5" id="KW-0433">Leucine-rich repeat</keyword>
<dbReference type="PROSITE" id="PS00108">
    <property type="entry name" value="PROTEIN_KINASE_ST"/>
    <property type="match status" value="1"/>
</dbReference>
<keyword evidence="23" id="KW-1185">Reference proteome</keyword>
<dbReference type="FunFam" id="3.80.10.10:FF:001022">
    <property type="entry name" value="Probable LRR receptor-like serine/threonine-protein kinase At1g53420"/>
    <property type="match status" value="1"/>
</dbReference>
<evidence type="ECO:0000256" key="17">
    <source>
        <dbReference type="ARBA" id="ARBA00047899"/>
    </source>
</evidence>
<evidence type="ECO:0000256" key="9">
    <source>
        <dbReference type="ARBA" id="ARBA00022737"/>
    </source>
</evidence>
<dbReference type="Gene3D" id="3.30.200.20">
    <property type="entry name" value="Phosphorylase Kinase, domain 1"/>
    <property type="match status" value="1"/>
</dbReference>
<protein>
    <recommendedName>
        <fullName evidence="2">non-specific serine/threonine protein kinase</fullName>
        <ecNumber evidence="2">2.7.11.1</ecNumber>
    </recommendedName>
</protein>
<evidence type="ECO:0000256" key="5">
    <source>
        <dbReference type="ARBA" id="ARBA00022614"/>
    </source>
</evidence>
<keyword evidence="15" id="KW-0675">Receptor</keyword>
<evidence type="ECO:0000313" key="23">
    <source>
        <dbReference type="Proteomes" id="UP001497457"/>
    </source>
</evidence>
<dbReference type="SUPFAM" id="SSF56112">
    <property type="entry name" value="Protein kinase-like (PK-like)"/>
    <property type="match status" value="1"/>
</dbReference>
<dbReference type="FunFam" id="1.10.510.10:FF:000044">
    <property type="entry name" value="Putative LRR receptor-like serine/threonine-protein kinase"/>
    <property type="match status" value="1"/>
</dbReference>
<gene>
    <name evidence="22" type="ORF">URODEC1_LOCUS76737</name>
</gene>
<keyword evidence="16" id="KW-0325">Glycoprotein</keyword>
<evidence type="ECO:0000256" key="3">
    <source>
        <dbReference type="ARBA" id="ARBA00022527"/>
    </source>
</evidence>
<keyword evidence="14 19" id="KW-0472">Membrane</keyword>
<dbReference type="FunFam" id="2.60.120.430:FF:000004">
    <property type="entry name" value="Putative leucine-rich repeat receptor-like serine/threonine-protein kinase"/>
    <property type="match status" value="1"/>
</dbReference>
<evidence type="ECO:0000313" key="22">
    <source>
        <dbReference type="EMBL" id="CAL5022999.1"/>
    </source>
</evidence>
<dbReference type="InterPro" id="IPR001245">
    <property type="entry name" value="Ser-Thr/Tyr_kinase_cat_dom"/>
</dbReference>
<keyword evidence="11" id="KW-0418">Kinase</keyword>
<dbReference type="InterPro" id="IPR051824">
    <property type="entry name" value="LRR_Rcpt-Like_S/T_Kinase"/>
</dbReference>
<dbReference type="Gene3D" id="3.80.10.10">
    <property type="entry name" value="Ribonuclease Inhibitor"/>
    <property type="match status" value="2"/>
</dbReference>
<dbReference type="PANTHER" id="PTHR48006">
    <property type="entry name" value="LEUCINE-RICH REPEAT-CONTAINING PROTEIN DDB_G0281931-RELATED"/>
    <property type="match status" value="1"/>
</dbReference>
<dbReference type="PANTHER" id="PTHR48006:SF81">
    <property type="entry name" value="PROTEIN KINASE DOMAIN-CONTAINING PROTEIN"/>
    <property type="match status" value="1"/>
</dbReference>
<evidence type="ECO:0000256" key="12">
    <source>
        <dbReference type="ARBA" id="ARBA00022840"/>
    </source>
</evidence>
<feature type="domain" description="Protein kinase" evidence="21">
    <location>
        <begin position="680"/>
        <end position="953"/>
    </location>
</feature>
<dbReference type="PROSITE" id="PS51257">
    <property type="entry name" value="PROKAR_LIPOPROTEIN"/>
    <property type="match status" value="1"/>
</dbReference>
<dbReference type="Gene3D" id="1.10.510.10">
    <property type="entry name" value="Transferase(Phosphotransferase) domain 1"/>
    <property type="match status" value="1"/>
</dbReference>
<dbReference type="GO" id="GO:0016020">
    <property type="term" value="C:membrane"/>
    <property type="evidence" value="ECO:0007669"/>
    <property type="project" value="UniProtKB-SubCell"/>
</dbReference>
<keyword evidence="3" id="KW-0723">Serine/threonine-protein kinase</keyword>
<accession>A0ABC9CMX9</accession>
<evidence type="ECO:0000256" key="13">
    <source>
        <dbReference type="ARBA" id="ARBA00022989"/>
    </source>
</evidence>
<evidence type="ECO:0000256" key="14">
    <source>
        <dbReference type="ARBA" id="ARBA00023136"/>
    </source>
</evidence>
<name>A0ABC9CMX9_9POAL</name>
<dbReference type="InterPro" id="IPR008271">
    <property type="entry name" value="Ser/Thr_kinase_AS"/>
</dbReference>
<evidence type="ECO:0000256" key="19">
    <source>
        <dbReference type="SAM" id="Phobius"/>
    </source>
</evidence>
<comment type="subcellular location">
    <subcellularLocation>
        <location evidence="1">Membrane</location>
        <topology evidence="1">Single-pass type I membrane protein</topology>
    </subcellularLocation>
</comment>
<organism evidence="22 23">
    <name type="scientific">Urochloa decumbens</name>
    <dbReference type="NCBI Taxonomy" id="240449"/>
    <lineage>
        <taxon>Eukaryota</taxon>
        <taxon>Viridiplantae</taxon>
        <taxon>Streptophyta</taxon>
        <taxon>Embryophyta</taxon>
        <taxon>Tracheophyta</taxon>
        <taxon>Spermatophyta</taxon>
        <taxon>Magnoliopsida</taxon>
        <taxon>Liliopsida</taxon>
        <taxon>Poales</taxon>
        <taxon>Poaceae</taxon>
        <taxon>PACMAD clade</taxon>
        <taxon>Panicoideae</taxon>
        <taxon>Panicodae</taxon>
        <taxon>Paniceae</taxon>
        <taxon>Melinidinae</taxon>
        <taxon>Urochloa</taxon>
    </lineage>
</organism>
<dbReference type="Gene3D" id="2.60.120.430">
    <property type="entry name" value="Galactose-binding lectin"/>
    <property type="match status" value="1"/>
</dbReference>
<dbReference type="InterPro" id="IPR021720">
    <property type="entry name" value="Malectin_dom"/>
</dbReference>
<dbReference type="PROSITE" id="PS50011">
    <property type="entry name" value="PROTEIN_KINASE_DOM"/>
    <property type="match status" value="1"/>
</dbReference>
<reference evidence="22" key="1">
    <citation type="submission" date="2024-10" db="EMBL/GenBank/DDBJ databases">
        <authorList>
            <person name="Ryan C."/>
        </authorList>
    </citation>
    <scope>NUCLEOTIDE SEQUENCE [LARGE SCALE GENOMIC DNA]</scope>
</reference>
<dbReference type="Proteomes" id="UP001497457">
    <property type="component" value="Chromosome 3rd"/>
</dbReference>
<dbReference type="FunFam" id="3.30.200.20:FF:000217">
    <property type="entry name" value="probable LRR receptor-like serine/threonine-protein kinase At1g53430"/>
    <property type="match status" value="1"/>
</dbReference>